<feature type="domain" description="CMP/dCMP-type deaminase" evidence="1">
    <location>
        <begin position="2"/>
        <end position="148"/>
    </location>
</feature>
<name>A0ABN1BJ59_9ACTN</name>
<accession>A0ABN1BJ59</accession>
<dbReference type="CDD" id="cd01285">
    <property type="entry name" value="nucleoside_deaminase"/>
    <property type="match status" value="1"/>
</dbReference>
<dbReference type="PANTHER" id="PTHR11079:SF161">
    <property type="entry name" value="CMP_DCMP-TYPE DEAMINASE DOMAIN-CONTAINING PROTEIN"/>
    <property type="match status" value="1"/>
</dbReference>
<protein>
    <submittedName>
        <fullName evidence="2">Nucleoside deaminase</fullName>
    </submittedName>
</protein>
<comment type="caution">
    <text evidence="2">The sequence shown here is derived from an EMBL/GenBank/DDBJ whole genome shotgun (WGS) entry which is preliminary data.</text>
</comment>
<reference evidence="2 3" key="1">
    <citation type="journal article" date="2019" name="Int. J. Syst. Evol. Microbiol.">
        <title>The Global Catalogue of Microorganisms (GCM) 10K type strain sequencing project: providing services to taxonomists for standard genome sequencing and annotation.</title>
        <authorList>
            <consortium name="The Broad Institute Genomics Platform"/>
            <consortium name="The Broad Institute Genome Sequencing Center for Infectious Disease"/>
            <person name="Wu L."/>
            <person name="Ma J."/>
        </authorList>
    </citation>
    <scope>NUCLEOTIDE SEQUENCE [LARGE SCALE GENOMIC DNA]</scope>
    <source>
        <strain evidence="2 3">JCM 10649</strain>
    </source>
</reference>
<sequence length="189" mass="21119">MTEHKELITEAVRLATESVENGWGGPFGAVITRGGDIIARGQNRVLLTGDPTAHAEVEAIRKAVQHLNPEAPTIAAEHRDQSTLELVPRAEGSPDPEPERARMLLGCSLYVSGAPCPMCMSAIYWSRIDAVYFSCSAEDTRRIGFDDSFQYEDFKKPFGERRIKIEQLHPELGAHAYDAWTDKPDRYPY</sequence>
<dbReference type="RefSeq" id="WP_344098135.1">
    <property type="nucleotide sequence ID" value="NZ_BAAAHB010000198.1"/>
</dbReference>
<dbReference type="PROSITE" id="PS51747">
    <property type="entry name" value="CYT_DCMP_DEAMINASES_2"/>
    <property type="match status" value="1"/>
</dbReference>
<gene>
    <name evidence="2" type="ORF">GCM10009544_66930</name>
</gene>
<dbReference type="InterPro" id="IPR002125">
    <property type="entry name" value="CMP_dCMP_dom"/>
</dbReference>
<evidence type="ECO:0000259" key="1">
    <source>
        <dbReference type="PROSITE" id="PS51747"/>
    </source>
</evidence>
<organism evidence="2 3">
    <name type="scientific">Streptomyces stramineus</name>
    <dbReference type="NCBI Taxonomy" id="173861"/>
    <lineage>
        <taxon>Bacteria</taxon>
        <taxon>Bacillati</taxon>
        <taxon>Actinomycetota</taxon>
        <taxon>Actinomycetes</taxon>
        <taxon>Kitasatosporales</taxon>
        <taxon>Streptomycetaceae</taxon>
        <taxon>Streptomyces</taxon>
    </lineage>
</organism>
<dbReference type="Pfam" id="PF00383">
    <property type="entry name" value="dCMP_cyt_deam_1"/>
    <property type="match status" value="1"/>
</dbReference>
<dbReference type="InterPro" id="IPR016193">
    <property type="entry name" value="Cytidine_deaminase-like"/>
</dbReference>
<keyword evidence="3" id="KW-1185">Reference proteome</keyword>
<dbReference type="PANTHER" id="PTHR11079">
    <property type="entry name" value="CYTOSINE DEAMINASE FAMILY MEMBER"/>
    <property type="match status" value="1"/>
</dbReference>
<evidence type="ECO:0000313" key="3">
    <source>
        <dbReference type="Proteomes" id="UP001499895"/>
    </source>
</evidence>
<dbReference type="Proteomes" id="UP001499895">
    <property type="component" value="Unassembled WGS sequence"/>
</dbReference>
<dbReference type="SUPFAM" id="SSF53927">
    <property type="entry name" value="Cytidine deaminase-like"/>
    <property type="match status" value="1"/>
</dbReference>
<dbReference type="Gene3D" id="3.40.140.10">
    <property type="entry name" value="Cytidine Deaminase, domain 2"/>
    <property type="match status" value="1"/>
</dbReference>
<evidence type="ECO:0000313" key="2">
    <source>
        <dbReference type="EMBL" id="GAA0499010.1"/>
    </source>
</evidence>
<proteinExistence type="predicted"/>
<dbReference type="EMBL" id="BAAAHB010000198">
    <property type="protein sequence ID" value="GAA0499010.1"/>
    <property type="molecule type" value="Genomic_DNA"/>
</dbReference>